<sequence length="139" mass="15993">MAVRHEHLFEVFDRLIAIKNECSSAIFSECGLADMTVKQIAYLKAIDEHGDVTFSRLAAITRNSKPTVTEMINRFVRMECAYRQKSPDDGRIVYIRLTEKGRMMVNAEQNALNRMIEKMVRALDEKEVDLLIEILKKVG</sequence>
<dbReference type="Gene3D" id="1.10.10.10">
    <property type="entry name" value="Winged helix-like DNA-binding domain superfamily/Winged helix DNA-binding domain"/>
    <property type="match status" value="1"/>
</dbReference>
<dbReference type="PANTHER" id="PTHR33164:SF43">
    <property type="entry name" value="HTH-TYPE TRANSCRIPTIONAL REPRESSOR YETL"/>
    <property type="match status" value="1"/>
</dbReference>
<dbReference type="AlphaFoldDB" id="A0A117MDP5"/>
<dbReference type="InterPro" id="IPR036390">
    <property type="entry name" value="WH_DNA-bd_sf"/>
</dbReference>
<dbReference type="GO" id="GO:0003700">
    <property type="term" value="F:DNA-binding transcription factor activity"/>
    <property type="evidence" value="ECO:0007669"/>
    <property type="project" value="InterPro"/>
</dbReference>
<feature type="domain" description="HTH marR-type" evidence="1">
    <location>
        <begin position="5"/>
        <end position="139"/>
    </location>
</feature>
<evidence type="ECO:0000313" key="2">
    <source>
        <dbReference type="EMBL" id="KUK98362.1"/>
    </source>
</evidence>
<dbReference type="Pfam" id="PF01047">
    <property type="entry name" value="MarR"/>
    <property type="match status" value="1"/>
</dbReference>
<dbReference type="EMBL" id="LGHE01000337">
    <property type="protein sequence ID" value="KUK98362.1"/>
    <property type="molecule type" value="Genomic_DNA"/>
</dbReference>
<protein>
    <submittedName>
        <fullName evidence="2">Transcriptional regulator, MarR family</fullName>
    </submittedName>
</protein>
<evidence type="ECO:0000259" key="1">
    <source>
        <dbReference type="PROSITE" id="PS50995"/>
    </source>
</evidence>
<dbReference type="GO" id="GO:0006950">
    <property type="term" value="P:response to stress"/>
    <property type="evidence" value="ECO:0007669"/>
    <property type="project" value="TreeGrafter"/>
</dbReference>
<dbReference type="PROSITE" id="PS50995">
    <property type="entry name" value="HTH_MARR_2"/>
    <property type="match status" value="1"/>
</dbReference>
<dbReference type="InterPro" id="IPR036388">
    <property type="entry name" value="WH-like_DNA-bd_sf"/>
</dbReference>
<proteinExistence type="predicted"/>
<dbReference type="InterPro" id="IPR039422">
    <property type="entry name" value="MarR/SlyA-like"/>
</dbReference>
<comment type="caution">
    <text evidence="2">The sequence shown here is derived from an EMBL/GenBank/DDBJ whole genome shotgun (WGS) entry which is preliminary data.</text>
</comment>
<evidence type="ECO:0000313" key="3">
    <source>
        <dbReference type="Proteomes" id="UP000054598"/>
    </source>
</evidence>
<name>A0A117MDP5_9EURY</name>
<dbReference type="Proteomes" id="UP000054598">
    <property type="component" value="Unassembled WGS sequence"/>
</dbReference>
<reference evidence="3" key="1">
    <citation type="journal article" date="2015" name="MBio">
        <title>Genome-Resolved Metagenomic Analysis Reveals Roles for Candidate Phyla and Other Microbial Community Members in Biogeochemical Transformations in Oil Reservoirs.</title>
        <authorList>
            <person name="Hu P."/>
            <person name="Tom L."/>
            <person name="Singh A."/>
            <person name="Thomas B.C."/>
            <person name="Baker B.J."/>
            <person name="Piceno Y.M."/>
            <person name="Andersen G.L."/>
            <person name="Banfield J.F."/>
        </authorList>
    </citation>
    <scope>NUCLEOTIDE SEQUENCE [LARGE SCALE GENOMIC DNA]</scope>
</reference>
<dbReference type="InterPro" id="IPR000835">
    <property type="entry name" value="HTH_MarR-typ"/>
</dbReference>
<dbReference type="SUPFAM" id="SSF46785">
    <property type="entry name" value="Winged helix' DNA-binding domain"/>
    <property type="match status" value="1"/>
</dbReference>
<dbReference type="SMART" id="SM00347">
    <property type="entry name" value="HTH_MARR"/>
    <property type="match status" value="1"/>
</dbReference>
<gene>
    <name evidence="2" type="ORF">XE10_2088</name>
</gene>
<dbReference type="PANTHER" id="PTHR33164">
    <property type="entry name" value="TRANSCRIPTIONAL REGULATOR, MARR FAMILY"/>
    <property type="match status" value="1"/>
</dbReference>
<dbReference type="PATRIC" id="fig|2198.3.peg.387"/>
<organism evidence="2 3">
    <name type="scientific">Methanoculleus marisnigri</name>
    <dbReference type="NCBI Taxonomy" id="2198"/>
    <lineage>
        <taxon>Archaea</taxon>
        <taxon>Methanobacteriati</taxon>
        <taxon>Methanobacteriota</taxon>
        <taxon>Stenosarchaea group</taxon>
        <taxon>Methanomicrobia</taxon>
        <taxon>Methanomicrobiales</taxon>
        <taxon>Methanomicrobiaceae</taxon>
        <taxon>Methanoculleus</taxon>
    </lineage>
</organism>
<accession>A0A117MDP5</accession>